<gene>
    <name evidence="3" type="ORF">OFUS_LOCUS6535</name>
</gene>
<feature type="compositionally biased region" description="Polar residues" evidence="1">
    <location>
        <begin position="266"/>
        <end position="276"/>
    </location>
</feature>
<protein>
    <submittedName>
        <fullName evidence="3">Uncharacterized protein</fullName>
    </submittedName>
</protein>
<keyword evidence="2" id="KW-1133">Transmembrane helix</keyword>
<feature type="compositionally biased region" description="Basic and acidic residues" evidence="1">
    <location>
        <begin position="622"/>
        <end position="663"/>
    </location>
</feature>
<dbReference type="OrthoDB" id="387553at2759"/>
<dbReference type="EMBL" id="CAIIXF020000003">
    <property type="protein sequence ID" value="CAH1779760.1"/>
    <property type="molecule type" value="Genomic_DNA"/>
</dbReference>
<feature type="region of interest" description="Disordered" evidence="1">
    <location>
        <begin position="622"/>
        <end position="684"/>
    </location>
</feature>
<organism evidence="3 4">
    <name type="scientific">Owenia fusiformis</name>
    <name type="common">Polychaete worm</name>
    <dbReference type="NCBI Taxonomy" id="6347"/>
    <lineage>
        <taxon>Eukaryota</taxon>
        <taxon>Metazoa</taxon>
        <taxon>Spiralia</taxon>
        <taxon>Lophotrochozoa</taxon>
        <taxon>Annelida</taxon>
        <taxon>Polychaeta</taxon>
        <taxon>Sedentaria</taxon>
        <taxon>Canalipalpata</taxon>
        <taxon>Sabellida</taxon>
        <taxon>Oweniida</taxon>
        <taxon>Oweniidae</taxon>
        <taxon>Owenia</taxon>
    </lineage>
</organism>
<feature type="region of interest" description="Disordered" evidence="1">
    <location>
        <begin position="174"/>
        <end position="243"/>
    </location>
</feature>
<feature type="non-terminal residue" evidence="3">
    <location>
        <position position="684"/>
    </location>
</feature>
<feature type="compositionally biased region" description="Basic and acidic residues" evidence="1">
    <location>
        <begin position="673"/>
        <end position="684"/>
    </location>
</feature>
<keyword evidence="2" id="KW-0812">Transmembrane</keyword>
<feature type="compositionally biased region" description="Polar residues" evidence="1">
    <location>
        <begin position="180"/>
        <end position="192"/>
    </location>
</feature>
<feature type="transmembrane region" description="Helical" evidence="2">
    <location>
        <begin position="20"/>
        <end position="38"/>
    </location>
</feature>
<evidence type="ECO:0000313" key="3">
    <source>
        <dbReference type="EMBL" id="CAH1779760.1"/>
    </source>
</evidence>
<evidence type="ECO:0000313" key="4">
    <source>
        <dbReference type="Proteomes" id="UP000749559"/>
    </source>
</evidence>
<keyword evidence="2" id="KW-0472">Membrane</keyword>
<keyword evidence="4" id="KW-1185">Reference proteome</keyword>
<evidence type="ECO:0000256" key="1">
    <source>
        <dbReference type="SAM" id="MobiDB-lite"/>
    </source>
</evidence>
<accession>A0A8S4NHP7</accession>
<feature type="compositionally biased region" description="Basic and acidic residues" evidence="1">
    <location>
        <begin position="197"/>
        <end position="213"/>
    </location>
</feature>
<sequence length="684" mass="79802">MSLKRRVKHLLRKLPRIITILTMCFSFVYICYELHSFMTTKPGKEDIREITSLNPSGYINTHGNKFIVKDPSNREAYDNTQGNIHQKEHDNIRNILDDDSEDINKRREQSDNLNDSQKPKEANYVPKFSIHQLISNMTLKDSDWPYNITESAGTTPALPHDDAEHDDKHVTIIKDDSENDTTYRGVSRQGIQIPSDDTEKSDDQSEHDNTKDILDDDSEDINKRREESDNLNDGQKPKEANYVPKFSIDQLISNMTLKDSDWPYNITESPGTTPALTNDDAEHDDKHVTIIKEDSKNDTTYRGVSKQGIQIPLDDTEKSDDQKVAIPNDDPDKYTTQMIQNMQKKTHIPSNHDIKAVNEHDMSLNDGTDDVNKVTDNNSQNSTKDQINTNTIQVEWKSHKHNTIPGDQAHYHTKNVVNHMKNLENNMISVDKPKQRQDNMDLKYLNNDEIELNTGMKHKIDTELGNENKDLDLGYMKNEEQNINIELENENKDMDHMTNEEQDRDIELENENKDLGYMTNEEQVSDIELENENKDLDYMTNEEQNREIELENENKDLGYMTNEEQVSDNELGNENKDLDYVTNEEQDRVIELENENKDLDYMNNEEQNRDIELENDNKDLDYMTNEGQDRDIGLENKNKDLDNMTNEEKDRDIELENENKDLDYMNNEEQDREIELENENKDLD</sequence>
<dbReference type="AlphaFoldDB" id="A0A8S4NHP7"/>
<proteinExistence type="predicted"/>
<feature type="region of interest" description="Disordered" evidence="1">
    <location>
        <begin position="260"/>
        <end position="332"/>
    </location>
</feature>
<evidence type="ECO:0000256" key="2">
    <source>
        <dbReference type="SAM" id="Phobius"/>
    </source>
</evidence>
<dbReference type="Proteomes" id="UP000749559">
    <property type="component" value="Unassembled WGS sequence"/>
</dbReference>
<comment type="caution">
    <text evidence="3">The sequence shown here is derived from an EMBL/GenBank/DDBJ whole genome shotgun (WGS) entry which is preliminary data.</text>
</comment>
<feature type="compositionally biased region" description="Basic and acidic residues" evidence="1">
    <location>
        <begin position="283"/>
        <end position="299"/>
    </location>
</feature>
<reference evidence="3" key="1">
    <citation type="submission" date="2022-03" db="EMBL/GenBank/DDBJ databases">
        <authorList>
            <person name="Martin C."/>
        </authorList>
    </citation>
    <scope>NUCLEOTIDE SEQUENCE</scope>
</reference>
<name>A0A8S4NHP7_OWEFU</name>